<dbReference type="STRING" id="28092.WM40_19890"/>
<dbReference type="OrthoDB" id="3398487at2"/>
<dbReference type="PATRIC" id="fig|28092.6.peg.4665"/>
<keyword evidence="2 3" id="KW-0663">Pyridoxal phosphate</keyword>
<dbReference type="GO" id="GO:0030170">
    <property type="term" value="F:pyridoxal phosphate binding"/>
    <property type="evidence" value="ECO:0007669"/>
    <property type="project" value="InterPro"/>
</dbReference>
<accession>A0A0F5JW33</accession>
<dbReference type="PANTHER" id="PTHR45688:SF13">
    <property type="entry name" value="ALANINE--GLYOXYLATE AMINOTRANSFERASE 2-LIKE"/>
    <property type="match status" value="1"/>
</dbReference>
<dbReference type="CDD" id="cd00610">
    <property type="entry name" value="OAT_like"/>
    <property type="match status" value="1"/>
</dbReference>
<proteinExistence type="inferred from homology"/>
<name>A0A0F5JW33_9BURK</name>
<evidence type="ECO:0000313" key="4">
    <source>
        <dbReference type="EMBL" id="KKB62031.1"/>
    </source>
</evidence>
<gene>
    <name evidence="4" type="ORF">WM40_19890</name>
</gene>
<dbReference type="InterPro" id="IPR005814">
    <property type="entry name" value="Aminotrans_3"/>
</dbReference>
<dbReference type="PIRSF" id="PIRSF000521">
    <property type="entry name" value="Transaminase_4ab_Lys_Orn"/>
    <property type="match status" value="1"/>
</dbReference>
<dbReference type="Pfam" id="PF00202">
    <property type="entry name" value="Aminotran_3"/>
    <property type="match status" value="1"/>
</dbReference>
<evidence type="ECO:0000256" key="2">
    <source>
        <dbReference type="ARBA" id="ARBA00022898"/>
    </source>
</evidence>
<dbReference type="PANTHER" id="PTHR45688">
    <property type="match status" value="1"/>
</dbReference>
<organism evidence="4 5">
    <name type="scientific">Robbsia andropogonis</name>
    <dbReference type="NCBI Taxonomy" id="28092"/>
    <lineage>
        <taxon>Bacteria</taxon>
        <taxon>Pseudomonadati</taxon>
        <taxon>Pseudomonadota</taxon>
        <taxon>Betaproteobacteria</taxon>
        <taxon>Burkholderiales</taxon>
        <taxon>Burkholderiaceae</taxon>
        <taxon>Robbsia</taxon>
    </lineage>
</organism>
<dbReference type="RefSeq" id="WP_024903720.1">
    <property type="nucleotide sequence ID" value="NZ_CADFGU010000009.1"/>
</dbReference>
<dbReference type="InterPro" id="IPR015424">
    <property type="entry name" value="PyrdxlP-dep_Trfase"/>
</dbReference>
<dbReference type="GO" id="GO:0008483">
    <property type="term" value="F:transaminase activity"/>
    <property type="evidence" value="ECO:0007669"/>
    <property type="project" value="UniProtKB-KW"/>
</dbReference>
<evidence type="ECO:0000256" key="3">
    <source>
        <dbReference type="RuleBase" id="RU003560"/>
    </source>
</evidence>
<dbReference type="Proteomes" id="UP000033618">
    <property type="component" value="Unassembled WGS sequence"/>
</dbReference>
<protein>
    <submittedName>
        <fullName evidence="4">4-aminobutyrate aminotransferase</fullName>
    </submittedName>
</protein>
<comment type="caution">
    <text evidence="4">The sequence shown here is derived from an EMBL/GenBank/DDBJ whole genome shotgun (WGS) entry which is preliminary data.</text>
</comment>
<dbReference type="EMBL" id="LAQU01000026">
    <property type="protein sequence ID" value="KKB62031.1"/>
    <property type="molecule type" value="Genomic_DNA"/>
</dbReference>
<sequence length="447" mass="48169">MPKILMVNAFDPKKAVGLDASRQRLLERRSRVLGPSYKLFYEEPLHLVRAQGVHMYDADDTAYLDVYNNVPSVGHCHPHVVEAISKQAAILNTHTRYLHELILTYAEKLIATFPSALSNVMFTCTGSETSDLALRVARNATGGTGIIVTQTAYHGITSAVSEISPSLGDNVPMGLHVRTVPAPDALRIDSAGDEDLATAFARHVESAIEDLRRHGVKVAALIVDTIFSSDGVYSDPAGFLAPAVEIIRKAGGVFIADEVQPGFARTGDAMWGFQRHGIVPELVILGKPMGNGLPIAGLVAKPEVLQDFALKARYFNTFGGNPVSCAAGLAVLEVIEAERLQENARLVGQYIRDGLHAMAGRFEQIGEVRGAGLFIGMDLVKNRETLDADPGLAIRVVNALRKRHILIGASGPEGHVLKIRPPLPFSLGNADQFLNATEDALQEVLAQ</sequence>
<dbReference type="Gene3D" id="3.40.640.10">
    <property type="entry name" value="Type I PLP-dependent aspartate aminotransferase-like (Major domain)"/>
    <property type="match status" value="1"/>
</dbReference>
<dbReference type="Gene3D" id="3.90.1150.10">
    <property type="entry name" value="Aspartate Aminotransferase, domain 1"/>
    <property type="match status" value="1"/>
</dbReference>
<dbReference type="AlphaFoldDB" id="A0A0F5JW33"/>
<dbReference type="InterPro" id="IPR015421">
    <property type="entry name" value="PyrdxlP-dep_Trfase_major"/>
</dbReference>
<comment type="similarity">
    <text evidence="1 3">Belongs to the class-III pyridoxal-phosphate-dependent aminotransferase family.</text>
</comment>
<dbReference type="InterPro" id="IPR015422">
    <property type="entry name" value="PyrdxlP-dep_Trfase_small"/>
</dbReference>
<dbReference type="SUPFAM" id="SSF53383">
    <property type="entry name" value="PLP-dependent transferases"/>
    <property type="match status" value="1"/>
</dbReference>
<keyword evidence="4" id="KW-0808">Transferase</keyword>
<keyword evidence="4" id="KW-0032">Aminotransferase</keyword>
<evidence type="ECO:0000313" key="5">
    <source>
        <dbReference type="Proteomes" id="UP000033618"/>
    </source>
</evidence>
<reference evidence="4 5" key="1">
    <citation type="submission" date="2015-03" db="EMBL/GenBank/DDBJ databases">
        <title>Draft Genome Sequence of Burkholderia andropogonis type strain ICMP2807, isolated from Sorghum bicolor.</title>
        <authorList>
            <person name="Lopes-Santos L."/>
            <person name="Castro D.B."/>
            <person name="Ottoboni L.M."/>
            <person name="Park D."/>
            <person name="Weirc B.S."/>
            <person name="Destefano S.A."/>
        </authorList>
    </citation>
    <scope>NUCLEOTIDE SEQUENCE [LARGE SCALE GENOMIC DNA]</scope>
    <source>
        <strain evidence="4 5">ICMP2807</strain>
    </source>
</reference>
<evidence type="ECO:0000256" key="1">
    <source>
        <dbReference type="ARBA" id="ARBA00008954"/>
    </source>
</evidence>
<keyword evidence="5" id="KW-1185">Reference proteome</keyword>